<accession>A0A0P9DF82</accession>
<gene>
    <name evidence="1" type="ORF">SE17_36620</name>
</gene>
<comment type="caution">
    <text evidence="1">The sequence shown here is derived from an EMBL/GenBank/DDBJ whole genome shotgun (WGS) entry which is preliminary data.</text>
</comment>
<dbReference type="InterPro" id="IPR029058">
    <property type="entry name" value="AB_hydrolase_fold"/>
</dbReference>
<sequence>PGYRMTIRGTKHYDFTMLPLLSPLAPALGLKGPLNGERTIQIITSYLLAFFDHHLKAMPAPLLDGPSTEYPEVTFERKE</sequence>
<reference evidence="1 2" key="1">
    <citation type="submission" date="2015-09" db="EMBL/GenBank/DDBJ databases">
        <title>Draft genome sequence of Kouleothrix aurantiaca JCM 19913.</title>
        <authorList>
            <person name="Hemp J."/>
        </authorList>
    </citation>
    <scope>NUCLEOTIDE SEQUENCE [LARGE SCALE GENOMIC DNA]</scope>
    <source>
        <strain evidence="1 2">COM-B</strain>
    </source>
</reference>
<dbReference type="Proteomes" id="UP000050509">
    <property type="component" value="Unassembled WGS sequence"/>
</dbReference>
<evidence type="ECO:0000313" key="2">
    <source>
        <dbReference type="Proteomes" id="UP000050509"/>
    </source>
</evidence>
<evidence type="ECO:0000313" key="1">
    <source>
        <dbReference type="EMBL" id="KPV48706.1"/>
    </source>
</evidence>
<feature type="non-terminal residue" evidence="1">
    <location>
        <position position="1"/>
    </location>
</feature>
<dbReference type="EMBL" id="LJCR01002454">
    <property type="protein sequence ID" value="KPV48706.1"/>
    <property type="molecule type" value="Genomic_DNA"/>
</dbReference>
<dbReference type="AlphaFoldDB" id="A0A0P9DF82"/>
<organism evidence="1 2">
    <name type="scientific">Kouleothrix aurantiaca</name>
    <dbReference type="NCBI Taxonomy" id="186479"/>
    <lineage>
        <taxon>Bacteria</taxon>
        <taxon>Bacillati</taxon>
        <taxon>Chloroflexota</taxon>
        <taxon>Chloroflexia</taxon>
        <taxon>Chloroflexales</taxon>
        <taxon>Roseiflexineae</taxon>
        <taxon>Roseiflexaceae</taxon>
        <taxon>Kouleothrix</taxon>
    </lineage>
</organism>
<name>A0A0P9DF82_9CHLR</name>
<proteinExistence type="predicted"/>
<keyword evidence="2" id="KW-1185">Reference proteome</keyword>
<protein>
    <submittedName>
        <fullName evidence="1">Uncharacterized protein</fullName>
    </submittedName>
</protein>
<dbReference type="Gene3D" id="3.40.50.1820">
    <property type="entry name" value="alpha/beta hydrolase"/>
    <property type="match status" value="1"/>
</dbReference>